<keyword evidence="3" id="KW-0808">Transferase</keyword>
<evidence type="ECO:0000256" key="6">
    <source>
        <dbReference type="ARBA" id="ARBA00023136"/>
    </source>
</evidence>
<accession>A0ABS0PRX7</accession>
<evidence type="ECO:0000256" key="4">
    <source>
        <dbReference type="ARBA" id="ARBA00022692"/>
    </source>
</evidence>
<feature type="transmembrane region" description="Helical" evidence="8">
    <location>
        <begin position="29"/>
        <end position="53"/>
    </location>
</feature>
<evidence type="ECO:0000256" key="3">
    <source>
        <dbReference type="ARBA" id="ARBA00022679"/>
    </source>
</evidence>
<keyword evidence="7" id="KW-0270">Exopolysaccharide synthesis</keyword>
<evidence type="ECO:0000256" key="5">
    <source>
        <dbReference type="ARBA" id="ARBA00022989"/>
    </source>
</evidence>
<dbReference type="PANTHER" id="PTHR30576:SF21">
    <property type="entry name" value="UDP-GLUCOSE:UNDECAPRENYL-PHOSPHATE GLUCOSE-1-PHOSPHATE TRANSFERASE"/>
    <property type="match status" value="1"/>
</dbReference>
<feature type="transmembrane region" description="Helical" evidence="8">
    <location>
        <begin position="131"/>
        <end position="151"/>
    </location>
</feature>
<keyword evidence="11" id="KW-1185">Reference proteome</keyword>
<dbReference type="NCBIfam" id="TIGR03025">
    <property type="entry name" value="EPS_sugtrans"/>
    <property type="match status" value="1"/>
</dbReference>
<dbReference type="EMBL" id="JACCHP010000012">
    <property type="protein sequence ID" value="MBH5399939.1"/>
    <property type="molecule type" value="Genomic_DNA"/>
</dbReference>
<evidence type="ECO:0000256" key="7">
    <source>
        <dbReference type="ARBA" id="ARBA00023169"/>
    </source>
</evidence>
<keyword evidence="4 8" id="KW-0812">Transmembrane</keyword>
<dbReference type="InterPro" id="IPR017475">
    <property type="entry name" value="EPS_sugar_tfrase"/>
</dbReference>
<keyword evidence="6 8" id="KW-0472">Membrane</keyword>
<feature type="transmembrane region" description="Helical" evidence="8">
    <location>
        <begin position="294"/>
        <end position="318"/>
    </location>
</feature>
<dbReference type="InterPro" id="IPR003362">
    <property type="entry name" value="Bact_transf"/>
</dbReference>
<keyword evidence="5 8" id="KW-1133">Transmembrane helix</keyword>
<organism evidence="10 11">
    <name type="scientific">Bradyrhizobium agreste</name>
    <dbReference type="NCBI Taxonomy" id="2751811"/>
    <lineage>
        <taxon>Bacteria</taxon>
        <taxon>Pseudomonadati</taxon>
        <taxon>Pseudomonadota</taxon>
        <taxon>Alphaproteobacteria</taxon>
        <taxon>Hyphomicrobiales</taxon>
        <taxon>Nitrobacteraceae</taxon>
        <taxon>Bradyrhizobium</taxon>
    </lineage>
</organism>
<evidence type="ECO:0000256" key="2">
    <source>
        <dbReference type="ARBA" id="ARBA00006464"/>
    </source>
</evidence>
<gene>
    <name evidence="10" type="ORF">HZZ13_19410</name>
</gene>
<dbReference type="Pfam" id="PF13727">
    <property type="entry name" value="CoA_binding_3"/>
    <property type="match status" value="1"/>
</dbReference>
<dbReference type="PANTHER" id="PTHR30576">
    <property type="entry name" value="COLANIC BIOSYNTHESIS UDP-GLUCOSE LIPID CARRIER TRANSFERASE"/>
    <property type="match status" value="1"/>
</dbReference>
<dbReference type="RefSeq" id="WP_197961151.1">
    <property type="nucleotide sequence ID" value="NZ_JACCHP010000012.1"/>
</dbReference>
<evidence type="ECO:0000256" key="8">
    <source>
        <dbReference type="SAM" id="Phobius"/>
    </source>
</evidence>
<dbReference type="Proteomes" id="UP000807370">
    <property type="component" value="Unassembled WGS sequence"/>
</dbReference>
<feature type="domain" description="Bacterial sugar transferase" evidence="9">
    <location>
        <begin position="292"/>
        <end position="475"/>
    </location>
</feature>
<evidence type="ECO:0000313" key="10">
    <source>
        <dbReference type="EMBL" id="MBH5399939.1"/>
    </source>
</evidence>
<reference evidence="10 11" key="1">
    <citation type="submission" date="2020-07" db="EMBL/GenBank/DDBJ databases">
        <title>Bradyrhizobium diversity isolated from nodules of indigenous legumes of Western Australia.</title>
        <authorList>
            <person name="Klepa M.S."/>
        </authorList>
    </citation>
    <scope>NUCLEOTIDE SEQUENCE [LARGE SCALE GENOMIC DNA]</scope>
    <source>
        <strain evidence="10 11">CNPSo 4010</strain>
    </source>
</reference>
<comment type="similarity">
    <text evidence="2">Belongs to the bacterial sugar transferase family.</text>
</comment>
<sequence>MADITDFRPPGEAGYGGGVSGLRLGIPGYLVGPAVFLVDLCLLVVASLASAIGYHRIMLQEVGDLTTFIGLACAVAFYLSIFLSYRGNYSVRRLMQPAFQCREVTVAWVAVFLMLVTLAFLLKVGPNLSRGATVAFFLTGWSALVGWRALLGAQLRQARAMRLIAPRQVVVVSDRRIEEARSYLQDLAFHDYEVAHFLVVTPSDDIDEFGRELIDVARPECRIDSFFLLMDWSRPDQIDRFAEILRAVPLPVRLFPDPKVSRFLGRHELSVGGVWATEIQRAPLSLEERLAKRALDIAVSAVLLVLASPLMLASAVLVKLGSKGPVLFTQARTGFSGVPFRIFKFRTLTTMDDGRVVKQVSRNDDRLTPVGRWLRRTSIDELPQLINILRGEMSLVGPRPHAAAHTDYYGQLIANYAYRHHVKPGLTGWAQVNGFRGETTLSQMKARVDHDLWYIDNWSLWLDVKILLKTCVVLLRTSAY</sequence>
<comment type="subcellular location">
    <subcellularLocation>
        <location evidence="1">Membrane</location>
        <topology evidence="1">Multi-pass membrane protein</topology>
    </subcellularLocation>
</comment>
<proteinExistence type="inferred from homology"/>
<evidence type="ECO:0000259" key="9">
    <source>
        <dbReference type="Pfam" id="PF02397"/>
    </source>
</evidence>
<dbReference type="Pfam" id="PF02397">
    <property type="entry name" value="Bac_transf"/>
    <property type="match status" value="1"/>
</dbReference>
<evidence type="ECO:0000256" key="1">
    <source>
        <dbReference type="ARBA" id="ARBA00004141"/>
    </source>
</evidence>
<comment type="caution">
    <text evidence="10">The sequence shown here is derived from an EMBL/GenBank/DDBJ whole genome shotgun (WGS) entry which is preliminary data.</text>
</comment>
<name>A0ABS0PRX7_9BRAD</name>
<feature type="transmembrane region" description="Helical" evidence="8">
    <location>
        <begin position="65"/>
        <end position="85"/>
    </location>
</feature>
<protein>
    <submittedName>
        <fullName evidence="10">Exopolysaccharide biosynthesis polyprenyl glycosylphosphotransferase</fullName>
    </submittedName>
</protein>
<feature type="transmembrane region" description="Helical" evidence="8">
    <location>
        <begin position="106"/>
        <end position="125"/>
    </location>
</feature>
<evidence type="ECO:0000313" key="11">
    <source>
        <dbReference type="Proteomes" id="UP000807370"/>
    </source>
</evidence>